<proteinExistence type="predicted"/>
<gene>
    <name evidence="1" type="ORF">HPB49_014021</name>
</gene>
<keyword evidence="2" id="KW-1185">Reference proteome</keyword>
<sequence>MSISELQPTPSFLSSPGHPVSPLEQWIQAFKNYMVASGASELPAIRRKAILLNCLGLEGQRRPASFGFERHWRDVTSPGLDEFDRATAVLEDHYKRCQRHCSVSPFPSTCTSPRDLSWAGAHQERQPARVLLCRSATAPQRLCLRHVTRCIGDAGRQRRRKKTGLRRRTTNQVTSISATNKTDHKPAAKPHRRLPRSQLKDTCKKKDTASDCPQQNTNSDGAINGVEEQASVHGLNTEVNRNGVAPQKPVNESAKIASGLGGEPGMSNAQRVNKRGRGPNKEKPLSNPKKHQTN</sequence>
<dbReference type="Proteomes" id="UP000821865">
    <property type="component" value="Chromosome 9"/>
</dbReference>
<organism evidence="1 2">
    <name type="scientific">Dermacentor silvarum</name>
    <name type="common">Tick</name>
    <dbReference type="NCBI Taxonomy" id="543639"/>
    <lineage>
        <taxon>Eukaryota</taxon>
        <taxon>Metazoa</taxon>
        <taxon>Ecdysozoa</taxon>
        <taxon>Arthropoda</taxon>
        <taxon>Chelicerata</taxon>
        <taxon>Arachnida</taxon>
        <taxon>Acari</taxon>
        <taxon>Parasitiformes</taxon>
        <taxon>Ixodida</taxon>
        <taxon>Ixodoidea</taxon>
        <taxon>Ixodidae</taxon>
        <taxon>Rhipicephalinae</taxon>
        <taxon>Dermacentor</taxon>
    </lineage>
</organism>
<evidence type="ECO:0000313" key="2">
    <source>
        <dbReference type="Proteomes" id="UP000821865"/>
    </source>
</evidence>
<accession>A0ACB8C4B2</accession>
<protein>
    <submittedName>
        <fullName evidence="1">Uncharacterized protein</fullName>
    </submittedName>
</protein>
<reference evidence="1" key="1">
    <citation type="submission" date="2020-05" db="EMBL/GenBank/DDBJ databases">
        <title>Large-scale comparative analyses of tick genomes elucidate their genetic diversity and vector capacities.</title>
        <authorList>
            <person name="Jia N."/>
            <person name="Wang J."/>
            <person name="Shi W."/>
            <person name="Du L."/>
            <person name="Sun Y."/>
            <person name="Zhan W."/>
            <person name="Jiang J."/>
            <person name="Wang Q."/>
            <person name="Zhang B."/>
            <person name="Ji P."/>
            <person name="Sakyi L.B."/>
            <person name="Cui X."/>
            <person name="Yuan T."/>
            <person name="Jiang B."/>
            <person name="Yang W."/>
            <person name="Lam T.T.-Y."/>
            <person name="Chang Q."/>
            <person name="Ding S."/>
            <person name="Wang X."/>
            <person name="Zhu J."/>
            <person name="Ruan X."/>
            <person name="Zhao L."/>
            <person name="Wei J."/>
            <person name="Que T."/>
            <person name="Du C."/>
            <person name="Cheng J."/>
            <person name="Dai P."/>
            <person name="Han X."/>
            <person name="Huang E."/>
            <person name="Gao Y."/>
            <person name="Liu J."/>
            <person name="Shao H."/>
            <person name="Ye R."/>
            <person name="Li L."/>
            <person name="Wei W."/>
            <person name="Wang X."/>
            <person name="Wang C."/>
            <person name="Yang T."/>
            <person name="Huo Q."/>
            <person name="Li W."/>
            <person name="Guo W."/>
            <person name="Chen H."/>
            <person name="Zhou L."/>
            <person name="Ni X."/>
            <person name="Tian J."/>
            <person name="Zhou Y."/>
            <person name="Sheng Y."/>
            <person name="Liu T."/>
            <person name="Pan Y."/>
            <person name="Xia L."/>
            <person name="Li J."/>
            <person name="Zhao F."/>
            <person name="Cao W."/>
        </authorList>
    </citation>
    <scope>NUCLEOTIDE SEQUENCE</scope>
    <source>
        <strain evidence="1">Dsil-2018</strain>
    </source>
</reference>
<dbReference type="EMBL" id="CM023478">
    <property type="protein sequence ID" value="KAH7933566.1"/>
    <property type="molecule type" value="Genomic_DNA"/>
</dbReference>
<comment type="caution">
    <text evidence="1">The sequence shown here is derived from an EMBL/GenBank/DDBJ whole genome shotgun (WGS) entry which is preliminary data.</text>
</comment>
<evidence type="ECO:0000313" key="1">
    <source>
        <dbReference type="EMBL" id="KAH7933566.1"/>
    </source>
</evidence>
<name>A0ACB8C4B2_DERSI</name>